<protein>
    <submittedName>
        <fullName evidence="1">DUF2961 domain-containing protein</fullName>
    </submittedName>
</protein>
<reference evidence="1 2" key="1">
    <citation type="submission" date="2018-08" db="EMBL/GenBank/DDBJ databases">
        <title>A genome reference for cultivated species of the human gut microbiota.</title>
        <authorList>
            <person name="Zou Y."/>
            <person name="Xue W."/>
            <person name="Luo G."/>
        </authorList>
    </citation>
    <scope>NUCLEOTIDE SEQUENCE [LARGE SCALE GENOMIC DNA]</scope>
    <source>
        <strain evidence="1 2">AM27-17</strain>
    </source>
</reference>
<dbReference type="EMBL" id="QSKV01000020">
    <property type="protein sequence ID" value="RHE88068.1"/>
    <property type="molecule type" value="Genomic_DNA"/>
</dbReference>
<organism evidence="1 2">
    <name type="scientific">Bacteroides intestinalis</name>
    <dbReference type="NCBI Taxonomy" id="329854"/>
    <lineage>
        <taxon>Bacteria</taxon>
        <taxon>Pseudomonadati</taxon>
        <taxon>Bacteroidota</taxon>
        <taxon>Bacteroidia</taxon>
        <taxon>Bacteroidales</taxon>
        <taxon>Bacteroidaceae</taxon>
        <taxon>Bacteroides</taxon>
    </lineage>
</organism>
<name>A0A414L067_9BACE</name>
<dbReference type="Pfam" id="PF11175">
    <property type="entry name" value="DUF2961"/>
    <property type="match status" value="1"/>
</dbReference>
<dbReference type="InterPro" id="IPR021345">
    <property type="entry name" value="DUF2961"/>
</dbReference>
<evidence type="ECO:0000313" key="1">
    <source>
        <dbReference type="EMBL" id="RHE88068.1"/>
    </source>
</evidence>
<dbReference type="Gene3D" id="2.60.120.1390">
    <property type="match status" value="2"/>
</dbReference>
<accession>A0A414L067</accession>
<sequence length="520" mass="59602">MPGETNNDLFIKEKENNNMQNKWIKNHFIVAGGVIICLLLSCSTVTKRKYNYSSELESLYRLDLLPDFRSNCIVEQISSYDRTGGNDDGFNGTYSYLRKEGDKLVIAEMKGPGIINRIWTPTPTNDTLEFYFDGQKKAQLKICFQDLFSNKQYPFINPICGEGVGGYYCYLPIPYKKSCKIVLNGAQMKFYQIQYRNMPNYDIESFSIDLSSEEETALSKACRVWENFSKSHMNTFAEGKSANYQTEELSFSLAPSEEKEFFHTNTPGRIVGFEINSEQLLHKDIFLQAIWDEEEAPAINIPMQDFFGYSTEKPSMNGMIIGSDAGRHYCFLPCPFDQSAKMSLQYRAIEGATIPFKVKVHYNTEARIKQTEGKLYAFWHGEINPEQGKFYDFLSVKGKGHYVGTIHSAQGLYPGNMVFFEGDDSTYVDGKMRIHGTGSEDYYNGGWYDLPGKWDRAKSLPLHGCLDYHLKTARTGGFRFYTTDKLSFEKEFYMGIEHGMVGNTHPVNYRSVAFYYLDKP</sequence>
<evidence type="ECO:0000313" key="2">
    <source>
        <dbReference type="Proteomes" id="UP000285650"/>
    </source>
</evidence>
<comment type="caution">
    <text evidence="1">The sequence shown here is derived from an EMBL/GenBank/DDBJ whole genome shotgun (WGS) entry which is preliminary data.</text>
</comment>
<dbReference type="AlphaFoldDB" id="A0A414L067"/>
<proteinExistence type="predicted"/>
<dbReference type="Proteomes" id="UP000285650">
    <property type="component" value="Unassembled WGS sequence"/>
</dbReference>
<gene>
    <name evidence="1" type="ORF">DW712_21960</name>
</gene>